<dbReference type="Proteomes" id="UP000070107">
    <property type="component" value="Unassembled WGS sequence"/>
</dbReference>
<evidence type="ECO:0000313" key="2">
    <source>
        <dbReference type="EMBL" id="KXF78624.1"/>
    </source>
</evidence>
<protein>
    <submittedName>
        <fullName evidence="2">Metallophosphatase</fullName>
    </submittedName>
</protein>
<dbReference type="PANTHER" id="PTHR42850">
    <property type="entry name" value="METALLOPHOSPHOESTERASE"/>
    <property type="match status" value="1"/>
</dbReference>
<evidence type="ECO:0000259" key="1">
    <source>
        <dbReference type="Pfam" id="PF00149"/>
    </source>
</evidence>
<dbReference type="Pfam" id="PF00149">
    <property type="entry name" value="Metallophos"/>
    <property type="match status" value="1"/>
</dbReference>
<keyword evidence="3" id="KW-1185">Reference proteome</keyword>
<dbReference type="PANTHER" id="PTHR42850:SF4">
    <property type="entry name" value="ZINC-DEPENDENT ENDOPOLYPHOSPHATASE"/>
    <property type="match status" value="1"/>
</dbReference>
<dbReference type="InterPro" id="IPR029052">
    <property type="entry name" value="Metallo-depent_PP-like"/>
</dbReference>
<dbReference type="AlphaFoldDB" id="A0A135HZH9"/>
<dbReference type="GO" id="GO:0110154">
    <property type="term" value="P:RNA decapping"/>
    <property type="evidence" value="ECO:0007669"/>
    <property type="project" value="TreeGrafter"/>
</dbReference>
<dbReference type="GO" id="GO:0016791">
    <property type="term" value="F:phosphatase activity"/>
    <property type="evidence" value="ECO:0007669"/>
    <property type="project" value="TreeGrafter"/>
</dbReference>
<name>A0A135HZH9_9HYPH</name>
<organism evidence="2 3">
    <name type="scientific">Paramesorhizobium deserti</name>
    <dbReference type="NCBI Taxonomy" id="1494590"/>
    <lineage>
        <taxon>Bacteria</taxon>
        <taxon>Pseudomonadati</taxon>
        <taxon>Pseudomonadota</taxon>
        <taxon>Alphaproteobacteria</taxon>
        <taxon>Hyphomicrobiales</taxon>
        <taxon>Phyllobacteriaceae</taxon>
        <taxon>Paramesorhizobium</taxon>
    </lineage>
</organism>
<dbReference type="InterPro" id="IPR050126">
    <property type="entry name" value="Ap4A_hydrolase"/>
</dbReference>
<dbReference type="SUPFAM" id="SSF56300">
    <property type="entry name" value="Metallo-dependent phosphatases"/>
    <property type="match status" value="1"/>
</dbReference>
<dbReference type="GO" id="GO:0005737">
    <property type="term" value="C:cytoplasm"/>
    <property type="evidence" value="ECO:0007669"/>
    <property type="project" value="TreeGrafter"/>
</dbReference>
<dbReference type="STRING" id="1494590.ATN84_02215"/>
<dbReference type="InterPro" id="IPR004843">
    <property type="entry name" value="Calcineurin-like_PHP"/>
</dbReference>
<evidence type="ECO:0000313" key="3">
    <source>
        <dbReference type="Proteomes" id="UP000070107"/>
    </source>
</evidence>
<gene>
    <name evidence="2" type="ORF">ATN84_02215</name>
</gene>
<dbReference type="Gene3D" id="3.60.21.10">
    <property type="match status" value="1"/>
</dbReference>
<dbReference type="RefSeq" id="WP_068879892.1">
    <property type="nucleotide sequence ID" value="NZ_LNTU01000001.1"/>
</dbReference>
<reference evidence="2 3" key="1">
    <citation type="submission" date="2015-11" db="EMBL/GenBank/DDBJ databases">
        <title>Draft genome sequence of Paramesorhizobium deserti A-3-E, a strain highly resistant to diverse beta-lactam antibiotics.</title>
        <authorList>
            <person name="Lv R."/>
            <person name="Yang X."/>
            <person name="Fang N."/>
            <person name="Guo J."/>
            <person name="Luo X."/>
            <person name="Peng F."/>
            <person name="Yang R."/>
            <person name="Cui Y."/>
            <person name="Fang C."/>
            <person name="Song Y."/>
        </authorList>
    </citation>
    <scope>NUCLEOTIDE SEQUENCE [LARGE SCALE GENOMIC DNA]</scope>
    <source>
        <strain evidence="2 3">A-3-E</strain>
    </source>
</reference>
<dbReference type="OrthoDB" id="9807890at2"/>
<dbReference type="EMBL" id="LNTU01000001">
    <property type="protein sequence ID" value="KXF78624.1"/>
    <property type="molecule type" value="Genomic_DNA"/>
</dbReference>
<feature type="domain" description="Calcineurin-like phosphoesterase" evidence="1">
    <location>
        <begin position="16"/>
        <end position="221"/>
    </location>
</feature>
<proteinExistence type="predicted"/>
<comment type="caution">
    <text evidence="2">The sequence shown here is derived from an EMBL/GenBank/DDBJ whole genome shotgun (WGS) entry which is preliminary data.</text>
</comment>
<sequence length="245" mass="27539">MKSVTFPEAAGPEGLRLYAIGDVHGRADLLTRLHGLIRADLANNPAHDWRIIHLGDYVDRGPASKEVLDFLIEAREKDERNLVLMGNHDVSFLDFLALAEPDGVFANNGGRETALSYGVEIDFRDPKSVDEGYVALVSAVPQAHVEFIRHMPRAFTFGDFFFCHAGIRPGVPLDHQDPEDLIWIRRPFLDWTEPFEKVVIHGHTPLEEIEVKLNRVDVDTFAWHSGQLSAIVIDGATKRFIQTLP</sequence>
<accession>A0A135HZH9</accession>
<dbReference type="GO" id="GO:0008803">
    <property type="term" value="F:bis(5'-nucleosyl)-tetraphosphatase (symmetrical) activity"/>
    <property type="evidence" value="ECO:0007669"/>
    <property type="project" value="TreeGrafter"/>
</dbReference>